<reference evidence="1" key="1">
    <citation type="submission" date="2023-11" db="EMBL/GenBank/DDBJ databases">
        <authorList>
            <person name="Poullet M."/>
        </authorList>
    </citation>
    <scope>NUCLEOTIDE SEQUENCE</scope>
    <source>
        <strain evidence="1">E1834</strain>
    </source>
</reference>
<dbReference type="EMBL" id="CAVMJV010000017">
    <property type="protein sequence ID" value="CAK5058762.1"/>
    <property type="molecule type" value="Genomic_DNA"/>
</dbReference>
<keyword evidence="2" id="KW-1185">Reference proteome</keyword>
<name>A0ACB0YRR5_MELEN</name>
<accession>A0ACB0YRR5</accession>
<dbReference type="Proteomes" id="UP001497535">
    <property type="component" value="Unassembled WGS sequence"/>
</dbReference>
<gene>
    <name evidence="1" type="ORF">MENTE1834_LOCUS15529</name>
</gene>
<organism evidence="1 2">
    <name type="scientific">Meloidogyne enterolobii</name>
    <name type="common">Root-knot nematode worm</name>
    <name type="synonym">Meloidogyne mayaguensis</name>
    <dbReference type="NCBI Taxonomy" id="390850"/>
    <lineage>
        <taxon>Eukaryota</taxon>
        <taxon>Metazoa</taxon>
        <taxon>Ecdysozoa</taxon>
        <taxon>Nematoda</taxon>
        <taxon>Chromadorea</taxon>
        <taxon>Rhabditida</taxon>
        <taxon>Tylenchina</taxon>
        <taxon>Tylenchomorpha</taxon>
        <taxon>Tylenchoidea</taxon>
        <taxon>Meloidogynidae</taxon>
        <taxon>Meloidogyninae</taxon>
        <taxon>Meloidogyne</taxon>
    </lineage>
</organism>
<sequence>MGRLAGKNGREVKNFRKDALSILYFSLILVIKTFLTCLLFTTKSVRPLVLTMLLMGGARTLVV</sequence>
<evidence type="ECO:0000313" key="2">
    <source>
        <dbReference type="Proteomes" id="UP001497535"/>
    </source>
</evidence>
<protein>
    <submittedName>
        <fullName evidence="1">Uncharacterized protein</fullName>
    </submittedName>
</protein>
<evidence type="ECO:0000313" key="1">
    <source>
        <dbReference type="EMBL" id="CAK5058762.1"/>
    </source>
</evidence>
<comment type="caution">
    <text evidence="1">The sequence shown here is derived from an EMBL/GenBank/DDBJ whole genome shotgun (WGS) entry which is preliminary data.</text>
</comment>
<proteinExistence type="predicted"/>